<evidence type="ECO:0008006" key="3">
    <source>
        <dbReference type="Google" id="ProtNLM"/>
    </source>
</evidence>
<evidence type="ECO:0000313" key="2">
    <source>
        <dbReference type="Proteomes" id="UP000190669"/>
    </source>
</evidence>
<comment type="caution">
    <text evidence="1">The sequence shown here is derived from an EMBL/GenBank/DDBJ whole genome shotgun (WGS) entry which is preliminary data.</text>
</comment>
<proteinExistence type="predicted"/>
<accession>A0ABY1LBH8</accession>
<dbReference type="InterPro" id="IPR013783">
    <property type="entry name" value="Ig-like_fold"/>
</dbReference>
<protein>
    <recommendedName>
        <fullName evidence="3">DUF3872 domain-containing protein</fullName>
    </recommendedName>
</protein>
<sequence>MKKIVLIFCTLFFLINCQNDREMEEANSSQFGFTIDRDENFIEKSVGEVNQLKFNVNPKYDFNALETSFKFTTNLEGILKLNGETLTANQKYTFSSKDNIFEYVGNVSGNHQLKFTIENTKGYTQEENFELKYSISEFALSYTGGTANIYQGDETVYTHKIVPTNGSSPGYQVRFDSYDGDIFYNGVAAQLDQFYPINNINNFSIALKTSTPGQGKLSYTIKNATVSKPYEIQQTVTAREIVIESMNLNATSVLQNANLNLIGVIKKTPVTNNTTVKYKTWVSSSSNNNSSGLQNTQNAYIPYSLGANGLFNYNFNALEEGSYTYNIQAQDEYGNESAVKSFNITVAPNIKFIGAVNMVLDARYKIQFLSDVKTYIKDFKRSFHVQTGGNLTVTKVEYALSFTHIGQNFYYNFSENVTNGTNSYEVTDENFGISLINMGFYSSSMVTNPFLTNVNCIVKATASDGSTVEKTISPTFTVAIGLT</sequence>
<dbReference type="Proteomes" id="UP000190669">
    <property type="component" value="Unassembled WGS sequence"/>
</dbReference>
<dbReference type="Gene3D" id="2.60.40.2410">
    <property type="entry name" value="Uncharacterised protein PF12988, DUF3872"/>
    <property type="match status" value="1"/>
</dbReference>
<name>A0ABY1LBH8_9FLAO</name>
<dbReference type="InterPro" id="IPR038707">
    <property type="entry name" value="TraQ_sf"/>
</dbReference>
<dbReference type="Gene3D" id="2.60.40.10">
    <property type="entry name" value="Immunoglobulins"/>
    <property type="match status" value="1"/>
</dbReference>
<evidence type="ECO:0000313" key="1">
    <source>
        <dbReference type="EMBL" id="SKB94252.1"/>
    </source>
</evidence>
<dbReference type="RefSeq" id="WP_079466109.1">
    <property type="nucleotide sequence ID" value="NZ_CP033935.1"/>
</dbReference>
<keyword evidence="2" id="KW-1185">Reference proteome</keyword>
<reference evidence="1 2" key="1">
    <citation type="submission" date="2017-02" db="EMBL/GenBank/DDBJ databases">
        <authorList>
            <person name="Varghese N."/>
            <person name="Submissions S."/>
        </authorList>
    </citation>
    <scope>NUCLEOTIDE SEQUENCE [LARGE SCALE GENOMIC DNA]</scope>
    <source>
        <strain evidence="1 2">DSM 16775</strain>
    </source>
</reference>
<dbReference type="EMBL" id="FUZE01000015">
    <property type="protein sequence ID" value="SKB94252.1"/>
    <property type="molecule type" value="Genomic_DNA"/>
</dbReference>
<gene>
    <name evidence="1" type="ORF">SAMN05421800_11579</name>
</gene>
<organism evidence="1 2">
    <name type="scientific">Chryseobacterium balustinum</name>
    <dbReference type="NCBI Taxonomy" id="246"/>
    <lineage>
        <taxon>Bacteria</taxon>
        <taxon>Pseudomonadati</taxon>
        <taxon>Bacteroidota</taxon>
        <taxon>Flavobacteriia</taxon>
        <taxon>Flavobacteriales</taxon>
        <taxon>Weeksellaceae</taxon>
        <taxon>Chryseobacterium group</taxon>
        <taxon>Chryseobacterium</taxon>
    </lineage>
</organism>